<keyword evidence="3" id="KW-1185">Reference proteome</keyword>
<name>A0A177B9A6_9BILA</name>
<sequence length="596" mass="68913">MIKPEDSDSEFYDALEVIESSNSDTHKTESQSSSPPSTKSDNIKYSESCQHIKLGNEKVNYPLEISQDDKDFHFSQQEAYLAIHSYFNNEYEKSLQISNNGHSMYHRLINSYILYLQAGLTVERTVIVESIEAVNKALEITTKMRPKKISKIITEQEAHAELCYAELLMEQAFLSFMEDENLVAFVKGAYRIKKCIDAIKNCLLISDRVEWRSQLSKDNFNSGLWLGHGCYLLLVSLLPNKVLRLFKFIGIRGDKLEGLNQIITSARMIDSIRGIFSAFIYILYEVVSNHQFGYGSCDVEKCREILKLYEGKCSQGAIFLFCKARIELTSRHIEKAIRLYYDSLKSQNTSKSLHCICYWELMWIYSLRCDWFIAVKFADRLVQFSSWSKITYCYLEAIFLLQSDDQSQSVVNKIKKLMEYIPLKRRKIAGKSIPSEKFIIQKTERHNSGSKLPVPAIEMMYLWNQLEMIKDNSKLIDSFLNIIKKERKLNDINDKYYYDNLALLDLLTGVCLRLSGDTHGAKKYFISAATGNKKITDTYIAPYSLFELAKLYLQDDTESGIDQAYDCYNQAAAHSNFALQSRLFFRMKAFKTKLEL</sequence>
<proteinExistence type="predicted"/>
<dbReference type="PANTHER" id="PTHR31859:SF9">
    <property type="entry name" value="TETRATRICOPEPTIDE REPEAT PROTEIN 39B"/>
    <property type="match status" value="1"/>
</dbReference>
<gene>
    <name evidence="2" type="ORF">A3Q56_02018</name>
</gene>
<dbReference type="OrthoDB" id="43460at2759"/>
<feature type="region of interest" description="Disordered" evidence="1">
    <location>
        <begin position="1"/>
        <end position="43"/>
    </location>
</feature>
<evidence type="ECO:0000313" key="3">
    <source>
        <dbReference type="Proteomes" id="UP000078046"/>
    </source>
</evidence>
<dbReference type="AlphaFoldDB" id="A0A177B9A6"/>
<evidence type="ECO:0000313" key="2">
    <source>
        <dbReference type="EMBL" id="OAF70233.1"/>
    </source>
</evidence>
<comment type="caution">
    <text evidence="2">The sequence shown here is derived from an EMBL/GenBank/DDBJ whole genome shotgun (WGS) entry which is preliminary data.</text>
</comment>
<organism evidence="2 3">
    <name type="scientific">Intoshia linei</name>
    <dbReference type="NCBI Taxonomy" id="1819745"/>
    <lineage>
        <taxon>Eukaryota</taxon>
        <taxon>Metazoa</taxon>
        <taxon>Spiralia</taxon>
        <taxon>Lophotrochozoa</taxon>
        <taxon>Mesozoa</taxon>
        <taxon>Orthonectida</taxon>
        <taxon>Rhopaluridae</taxon>
        <taxon>Intoshia</taxon>
    </lineage>
</organism>
<evidence type="ECO:0000256" key="1">
    <source>
        <dbReference type="SAM" id="MobiDB-lite"/>
    </source>
</evidence>
<reference evidence="2 3" key="1">
    <citation type="submission" date="2016-04" db="EMBL/GenBank/DDBJ databases">
        <title>The genome of Intoshia linei affirms orthonectids as highly simplified spiralians.</title>
        <authorList>
            <person name="Mikhailov K.V."/>
            <person name="Slusarev G.S."/>
            <person name="Nikitin M.A."/>
            <person name="Logacheva M.D."/>
            <person name="Penin A."/>
            <person name="Aleoshin V."/>
            <person name="Panchin Y.V."/>
        </authorList>
    </citation>
    <scope>NUCLEOTIDE SEQUENCE [LARGE SCALE GENOMIC DNA]</scope>
    <source>
        <strain evidence="2">Intl2013</strain>
        <tissue evidence="2">Whole animal</tissue>
    </source>
</reference>
<dbReference type="InterPro" id="IPR019412">
    <property type="entry name" value="IML2/TPR_39"/>
</dbReference>
<dbReference type="EMBL" id="LWCA01000171">
    <property type="protein sequence ID" value="OAF70233.1"/>
    <property type="molecule type" value="Genomic_DNA"/>
</dbReference>
<dbReference type="PANTHER" id="PTHR31859">
    <property type="entry name" value="TETRATRICOPEPTIDE REPEAT PROTEIN 39 FAMILY MEMBER"/>
    <property type="match status" value="1"/>
</dbReference>
<accession>A0A177B9A6</accession>
<dbReference type="Pfam" id="PF10300">
    <property type="entry name" value="Iml2-TPR_39"/>
    <property type="match status" value="1"/>
</dbReference>
<protein>
    <submittedName>
        <fullName evidence="2">TPR repeat protein 39B</fullName>
    </submittedName>
</protein>
<feature type="compositionally biased region" description="Low complexity" evidence="1">
    <location>
        <begin position="30"/>
        <end position="40"/>
    </location>
</feature>
<dbReference type="Proteomes" id="UP000078046">
    <property type="component" value="Unassembled WGS sequence"/>
</dbReference>